<comment type="caution">
    <text evidence="1">The sequence shown here is derived from an EMBL/GenBank/DDBJ whole genome shotgun (WGS) entry which is preliminary data.</text>
</comment>
<dbReference type="Proteomes" id="UP000664332">
    <property type="component" value="Unassembled WGS sequence"/>
</dbReference>
<gene>
    <name evidence="1" type="ORF">JZY06_09160</name>
</gene>
<evidence type="ECO:0000313" key="1">
    <source>
        <dbReference type="EMBL" id="MBN9644773.1"/>
    </source>
</evidence>
<reference evidence="1" key="1">
    <citation type="submission" date="2021-03" db="EMBL/GenBank/DDBJ databases">
        <authorList>
            <person name="Sun Q."/>
        </authorList>
    </citation>
    <scope>NUCLEOTIDE SEQUENCE</scope>
    <source>
        <strain evidence="1">CCM 8862</strain>
    </source>
</reference>
<organism evidence="1 2">
    <name type="scientific">Corynebacterium mendelii</name>
    <dbReference type="NCBI Taxonomy" id="2765362"/>
    <lineage>
        <taxon>Bacteria</taxon>
        <taxon>Bacillati</taxon>
        <taxon>Actinomycetota</taxon>
        <taxon>Actinomycetes</taxon>
        <taxon>Mycobacteriales</taxon>
        <taxon>Corynebacteriaceae</taxon>
        <taxon>Corynebacterium</taxon>
    </lineage>
</organism>
<sequence length="74" mass="8531">MGITKEQIGRYREYLDADIDHHPDKFANSYIKPGVDLGYGLTAAVDTELFDSQPPVLRWEFLTGDWQKTRRCPS</sequence>
<protein>
    <submittedName>
        <fullName evidence="1">Uncharacterized protein</fullName>
    </submittedName>
</protein>
<dbReference type="EMBL" id="JAFLEQ010000016">
    <property type="protein sequence ID" value="MBN9644773.1"/>
    <property type="molecule type" value="Genomic_DNA"/>
</dbReference>
<dbReference type="AlphaFoldDB" id="A0A939E146"/>
<evidence type="ECO:0000313" key="2">
    <source>
        <dbReference type="Proteomes" id="UP000664332"/>
    </source>
</evidence>
<name>A0A939E146_9CORY</name>
<keyword evidence="2" id="KW-1185">Reference proteome</keyword>
<accession>A0A939E146</accession>
<dbReference type="RefSeq" id="WP_207279247.1">
    <property type="nucleotide sequence ID" value="NZ_JAFLEQ010000016.1"/>
</dbReference>
<proteinExistence type="predicted"/>